<dbReference type="InterPro" id="IPR016024">
    <property type="entry name" value="ARM-type_fold"/>
</dbReference>
<dbReference type="GeneID" id="64664012"/>
<dbReference type="GO" id="GO:0012505">
    <property type="term" value="C:endomembrane system"/>
    <property type="evidence" value="ECO:0007669"/>
    <property type="project" value="UniProtKB-SubCell"/>
</dbReference>
<feature type="domain" description="Clathrin/coatomer adaptor adaptin-like N-terminal" evidence="6">
    <location>
        <begin position="63"/>
        <end position="357"/>
    </location>
</feature>
<name>A0AAD4E1N4_9AGAM</name>
<protein>
    <submittedName>
        <fullName evidence="7">Armadillo-type protein</fullName>
    </submittedName>
</protein>
<evidence type="ECO:0000256" key="4">
    <source>
        <dbReference type="ARBA" id="ARBA00023136"/>
    </source>
</evidence>
<gene>
    <name evidence="7" type="ORF">F5891DRAFT_1240488</name>
</gene>
<organism evidence="7 8">
    <name type="scientific">Suillus fuscotomentosus</name>
    <dbReference type="NCBI Taxonomy" id="1912939"/>
    <lineage>
        <taxon>Eukaryota</taxon>
        <taxon>Fungi</taxon>
        <taxon>Dikarya</taxon>
        <taxon>Basidiomycota</taxon>
        <taxon>Agaricomycotina</taxon>
        <taxon>Agaricomycetes</taxon>
        <taxon>Agaricomycetidae</taxon>
        <taxon>Boletales</taxon>
        <taxon>Suillineae</taxon>
        <taxon>Suillaceae</taxon>
        <taxon>Suillus</taxon>
    </lineage>
</organism>
<keyword evidence="4" id="KW-0472">Membrane</keyword>
<dbReference type="InterPro" id="IPR011989">
    <property type="entry name" value="ARM-like"/>
</dbReference>
<dbReference type="GO" id="GO:0016192">
    <property type="term" value="P:vesicle-mediated transport"/>
    <property type="evidence" value="ECO:0007669"/>
    <property type="project" value="InterPro"/>
</dbReference>
<keyword evidence="2" id="KW-0813">Transport</keyword>
<dbReference type="Proteomes" id="UP001195769">
    <property type="component" value="Unassembled WGS sequence"/>
</dbReference>
<evidence type="ECO:0000256" key="5">
    <source>
        <dbReference type="SAM" id="MobiDB-lite"/>
    </source>
</evidence>
<evidence type="ECO:0000313" key="8">
    <source>
        <dbReference type="Proteomes" id="UP001195769"/>
    </source>
</evidence>
<dbReference type="SUPFAM" id="SSF48371">
    <property type="entry name" value="ARM repeat"/>
    <property type="match status" value="1"/>
</dbReference>
<evidence type="ECO:0000259" key="6">
    <source>
        <dbReference type="Pfam" id="PF01602"/>
    </source>
</evidence>
<reference evidence="7" key="1">
    <citation type="journal article" date="2020" name="New Phytol.">
        <title>Comparative genomics reveals dynamic genome evolution in host specialist ectomycorrhizal fungi.</title>
        <authorList>
            <person name="Lofgren L.A."/>
            <person name="Nguyen N.H."/>
            <person name="Vilgalys R."/>
            <person name="Ruytinx J."/>
            <person name="Liao H.L."/>
            <person name="Branco S."/>
            <person name="Kuo A."/>
            <person name="LaButti K."/>
            <person name="Lipzen A."/>
            <person name="Andreopoulos W."/>
            <person name="Pangilinan J."/>
            <person name="Riley R."/>
            <person name="Hundley H."/>
            <person name="Na H."/>
            <person name="Barry K."/>
            <person name="Grigoriev I.V."/>
            <person name="Stajich J.E."/>
            <person name="Kennedy P.G."/>
        </authorList>
    </citation>
    <scope>NUCLEOTIDE SEQUENCE</scope>
    <source>
        <strain evidence="7">FC203</strain>
    </source>
</reference>
<keyword evidence="3" id="KW-0653">Protein transport</keyword>
<feature type="region of interest" description="Disordered" evidence="5">
    <location>
        <begin position="636"/>
        <end position="664"/>
    </location>
</feature>
<evidence type="ECO:0000256" key="1">
    <source>
        <dbReference type="ARBA" id="ARBA00004308"/>
    </source>
</evidence>
<dbReference type="Gene3D" id="1.25.10.10">
    <property type="entry name" value="Leucine-rich Repeat Variant"/>
    <property type="match status" value="1"/>
</dbReference>
<dbReference type="InterPro" id="IPR002553">
    <property type="entry name" value="Clathrin/coatomer_adapt-like_N"/>
</dbReference>
<dbReference type="AlphaFoldDB" id="A0AAD4E1N4"/>
<keyword evidence="8" id="KW-1185">Reference proteome</keyword>
<comment type="caution">
    <text evidence="7">The sequence shown here is derived from an EMBL/GenBank/DDBJ whole genome shotgun (WGS) entry which is preliminary data.</text>
</comment>
<sequence>MSRLSHKRPLTRLTSAPIFKLCSQMDVTFINSGALSRAHYSLVRKVESAQSPQAADQIHLNEIDGIRRHFAVGGVSLKECREKLIILLYCSMNLTHVNPGELAFALPQAVNLAEMGRTLRDKQLGFIFCTEVMPPNHELQLMLVNTIRKDLESLSTARVCLALSVLIQMPNDEVIPAVQSQLQALFMHKSISVRRRAYLAYHSLLHNDSSRLTPLEDAVVLRIQRTLPSIDSCAMAIAMKLNQVDSINDEVNALLPIVWQRPGRQSQSLTLLVLRALRKAKLSMPNVGIVLDIIKHTSSPPVRVLLREAFLVLSSVSTEVVQECQMQQSLSPVACIRRLLTSKDPNDRYLFVSCLDCLSPTLWAGTLPGTIAVLDEWEVQEVMKLLDSHDRLVRKITLRVLHAVDSSLVKAYNTQLLHNLPAGLTLSDKGEYVSRLLDVGVLQYGNDGEQYARYLKDLFGVAEGDTQGRTEDMSVLEVGLEMILTHIREFDTTSRISCVTALAVPVTESGARIGPTLMVVISALACEYCGKIATSPLSLLQGMASRLVSYGVTVQDACLLSMIRMSAECDQIPHTILKLVTEISQFSGKRIRNRCDLFLTYCGQRDVLTSIIAQASSSSLPDFLVALTTYGSNAGASPPVPPVDLRPSSTISGLSPGSPPRASLSPRQLRYEAYGTPQAVPSLRHLLSPSRGTFSSPGSTTSRTRSSSRASERRMSSELVRTITPGELTIAAAQGPLQELPELDHVRNSNTSPNEDLTSRVDLISLDTACNEAPVTFPTPEPDFEDVWDAMENSNLRGWCESPMDNVVRLLQSLQHSMRVIAVDQPPFEGELKVLVAASPNPPLVEPKQGAALRLRESEEESCLWRLRCDDPELRTTIKRLLEDI</sequence>
<feature type="region of interest" description="Disordered" evidence="5">
    <location>
        <begin position="682"/>
        <end position="718"/>
    </location>
</feature>
<accession>A0AAD4E1N4</accession>
<dbReference type="PANTHER" id="PTHR22780">
    <property type="entry name" value="ADAPTIN, ALPHA/GAMMA/EPSILON"/>
    <property type="match status" value="1"/>
</dbReference>
<dbReference type="GO" id="GO:0030117">
    <property type="term" value="C:membrane coat"/>
    <property type="evidence" value="ECO:0007669"/>
    <property type="project" value="InterPro"/>
</dbReference>
<evidence type="ECO:0000256" key="3">
    <source>
        <dbReference type="ARBA" id="ARBA00022927"/>
    </source>
</evidence>
<feature type="compositionally biased region" description="Low complexity" evidence="5">
    <location>
        <begin position="688"/>
        <end position="709"/>
    </location>
</feature>
<dbReference type="GO" id="GO:0006886">
    <property type="term" value="P:intracellular protein transport"/>
    <property type="evidence" value="ECO:0007669"/>
    <property type="project" value="InterPro"/>
</dbReference>
<dbReference type="InterPro" id="IPR050840">
    <property type="entry name" value="Adaptor_Complx_Large_Subunit"/>
</dbReference>
<dbReference type="EMBL" id="JABBWK010000042">
    <property type="protein sequence ID" value="KAG1898056.1"/>
    <property type="molecule type" value="Genomic_DNA"/>
</dbReference>
<dbReference type="RefSeq" id="XP_041223632.1">
    <property type="nucleotide sequence ID" value="XM_041369714.1"/>
</dbReference>
<evidence type="ECO:0000256" key="2">
    <source>
        <dbReference type="ARBA" id="ARBA00022448"/>
    </source>
</evidence>
<evidence type="ECO:0000313" key="7">
    <source>
        <dbReference type="EMBL" id="KAG1898056.1"/>
    </source>
</evidence>
<dbReference type="Pfam" id="PF01602">
    <property type="entry name" value="Adaptin_N"/>
    <property type="match status" value="1"/>
</dbReference>
<proteinExistence type="predicted"/>
<comment type="subcellular location">
    <subcellularLocation>
        <location evidence="1">Endomembrane system</location>
    </subcellularLocation>
</comment>